<gene>
    <name evidence="9" type="ORF">GCM10023167_16060</name>
</gene>
<feature type="domain" description="Peptidase M48" evidence="8">
    <location>
        <begin position="116"/>
        <end position="197"/>
    </location>
</feature>
<keyword evidence="2" id="KW-0479">Metal-binding</keyword>
<comment type="similarity">
    <text evidence="6">Belongs to the peptidase M48 family.</text>
</comment>
<feature type="transmembrane region" description="Helical" evidence="7">
    <location>
        <begin position="36"/>
        <end position="58"/>
    </location>
</feature>
<keyword evidence="4 6" id="KW-0862">Zinc</keyword>
<evidence type="ECO:0000313" key="10">
    <source>
        <dbReference type="Proteomes" id="UP001500642"/>
    </source>
</evidence>
<keyword evidence="1 6" id="KW-0645">Protease</keyword>
<evidence type="ECO:0000256" key="6">
    <source>
        <dbReference type="RuleBase" id="RU003983"/>
    </source>
</evidence>
<proteinExistence type="inferred from homology"/>
<evidence type="ECO:0000256" key="7">
    <source>
        <dbReference type="SAM" id="Phobius"/>
    </source>
</evidence>
<accession>A0ABP8JFY6</accession>
<keyword evidence="3 6" id="KW-0378">Hydrolase</keyword>
<evidence type="ECO:0000259" key="8">
    <source>
        <dbReference type="Pfam" id="PF01435"/>
    </source>
</evidence>
<evidence type="ECO:0000256" key="3">
    <source>
        <dbReference type="ARBA" id="ARBA00022801"/>
    </source>
</evidence>
<name>A0ABP8JFY6_9MICO</name>
<feature type="transmembrane region" description="Helical" evidence="7">
    <location>
        <begin position="93"/>
        <end position="112"/>
    </location>
</feature>
<dbReference type="Pfam" id="PF01435">
    <property type="entry name" value="Peptidase_M48"/>
    <property type="match status" value="1"/>
</dbReference>
<evidence type="ECO:0000256" key="5">
    <source>
        <dbReference type="ARBA" id="ARBA00023049"/>
    </source>
</evidence>
<keyword evidence="5 6" id="KW-0482">Metalloprotease</keyword>
<feature type="transmembrane region" description="Helical" evidence="7">
    <location>
        <begin position="277"/>
        <end position="296"/>
    </location>
</feature>
<dbReference type="InterPro" id="IPR001915">
    <property type="entry name" value="Peptidase_M48"/>
</dbReference>
<dbReference type="CDD" id="cd07326">
    <property type="entry name" value="M56_BlaR1_MecR1_like"/>
    <property type="match status" value="1"/>
</dbReference>
<protein>
    <submittedName>
        <fullName evidence="9">M56 family metallopeptidase</fullName>
    </submittedName>
</protein>
<keyword evidence="7" id="KW-0472">Membrane</keyword>
<keyword evidence="7" id="KW-1133">Transmembrane helix</keyword>
<dbReference type="EMBL" id="BAABGL010000008">
    <property type="protein sequence ID" value="GAA4389919.1"/>
    <property type="molecule type" value="Genomic_DNA"/>
</dbReference>
<dbReference type="PANTHER" id="PTHR34978">
    <property type="entry name" value="POSSIBLE SENSOR-TRANSDUCER PROTEIN BLAR"/>
    <property type="match status" value="1"/>
</dbReference>
<dbReference type="Proteomes" id="UP001500642">
    <property type="component" value="Unassembled WGS sequence"/>
</dbReference>
<evidence type="ECO:0000256" key="1">
    <source>
        <dbReference type="ARBA" id="ARBA00022670"/>
    </source>
</evidence>
<dbReference type="PANTHER" id="PTHR34978:SF3">
    <property type="entry name" value="SLR0241 PROTEIN"/>
    <property type="match status" value="1"/>
</dbReference>
<evidence type="ECO:0000313" key="9">
    <source>
        <dbReference type="EMBL" id="GAA4389919.1"/>
    </source>
</evidence>
<comment type="cofactor">
    <cofactor evidence="6">
        <name>Zn(2+)</name>
        <dbReference type="ChEBI" id="CHEBI:29105"/>
    </cofactor>
    <text evidence="6">Binds 1 zinc ion per subunit.</text>
</comment>
<dbReference type="RefSeq" id="WP_345031279.1">
    <property type="nucleotide sequence ID" value="NZ_BAABGL010000008.1"/>
</dbReference>
<reference evidence="10" key="1">
    <citation type="journal article" date="2019" name="Int. J. Syst. Evol. Microbiol.">
        <title>The Global Catalogue of Microorganisms (GCM) 10K type strain sequencing project: providing services to taxonomists for standard genome sequencing and annotation.</title>
        <authorList>
            <consortium name="The Broad Institute Genomics Platform"/>
            <consortium name="The Broad Institute Genome Sequencing Center for Infectious Disease"/>
            <person name="Wu L."/>
            <person name="Ma J."/>
        </authorList>
    </citation>
    <scope>NUCLEOTIDE SEQUENCE [LARGE SCALE GENOMIC DNA]</scope>
    <source>
        <strain evidence="10">JCM 17808</strain>
    </source>
</reference>
<keyword evidence="10" id="KW-1185">Reference proteome</keyword>
<organism evidence="9 10">
    <name type="scientific">Brevibacterium pityocampae</name>
    <dbReference type="NCBI Taxonomy" id="506594"/>
    <lineage>
        <taxon>Bacteria</taxon>
        <taxon>Bacillati</taxon>
        <taxon>Actinomycetota</taxon>
        <taxon>Actinomycetes</taxon>
        <taxon>Micrococcales</taxon>
        <taxon>Brevibacteriaceae</taxon>
        <taxon>Brevibacterium</taxon>
    </lineage>
</organism>
<evidence type="ECO:0000256" key="2">
    <source>
        <dbReference type="ARBA" id="ARBA00022723"/>
    </source>
</evidence>
<sequence>MLITGTLLAVLALVLAWPVPVALARRSPLIDPLSRLVLWQAVGLAGGLSLIGTAVVFATAPMAGSLGDGLIGLADLQALSLLAWWQWLLLLVAVLLTVRLISSLLVQSVLVLRHRRRHSALVDLLTEPSAELPNTRVLTSDSPVAYCLPGRGSGTTVVTTGLLAVLTDEQRRAVVAHEQAHLDLHHDLLVLPFAAWNRALPFVPATSTALAAVSALIEFMADDRARASLGAAPLAEAVETGARVHPGAHSTDLTRARLARLDRELPAARTRVRTVKLVAAACLVLVPTLILAAPTLA</sequence>
<keyword evidence="7" id="KW-0812">Transmembrane</keyword>
<comment type="caution">
    <text evidence="9">The sequence shown here is derived from an EMBL/GenBank/DDBJ whole genome shotgun (WGS) entry which is preliminary data.</text>
</comment>
<evidence type="ECO:0000256" key="4">
    <source>
        <dbReference type="ARBA" id="ARBA00022833"/>
    </source>
</evidence>
<dbReference type="InterPro" id="IPR052173">
    <property type="entry name" value="Beta-lactam_resp_regulator"/>
</dbReference>
<dbReference type="Gene3D" id="3.30.2010.10">
    <property type="entry name" value="Metalloproteases ('zincins'), catalytic domain"/>
    <property type="match status" value="1"/>
</dbReference>